<keyword evidence="3" id="KW-1003">Cell membrane</keyword>
<dbReference type="NCBIfam" id="TIGR00645">
    <property type="entry name" value="HI0507"/>
    <property type="match status" value="1"/>
</dbReference>
<keyword evidence="6 7" id="KW-0472">Membrane</keyword>
<dbReference type="AlphaFoldDB" id="A0A3B0ZSD1"/>
<dbReference type="GO" id="GO:0005886">
    <property type="term" value="C:plasma membrane"/>
    <property type="evidence" value="ECO:0007669"/>
    <property type="project" value="UniProtKB-SubCell"/>
</dbReference>
<evidence type="ECO:0000256" key="5">
    <source>
        <dbReference type="ARBA" id="ARBA00022989"/>
    </source>
</evidence>
<comment type="similarity">
    <text evidence="2">Belongs to the UPF0114 family.</text>
</comment>
<name>A0A3B0ZSD1_9ZZZZ</name>
<sequence length="183" mass="20508">MSNESTSRIRPSNMMAQLIFWSRWLQAPLYVGLIVAQAVYVFHFMVELIHLVSSAATISEAEIMLIVLGLIDVVMIANLLIMVIIGGYETFVSRLNLTEHPDQPEWLSHVNAATMKIKLSMALIGISSIHLLKTFINAENMTDATIKWQVVIHVTFIISAVAMAYTDRIMTKTLLDAHGHTEK</sequence>
<evidence type="ECO:0000256" key="4">
    <source>
        <dbReference type="ARBA" id="ARBA00022692"/>
    </source>
</evidence>
<evidence type="ECO:0000313" key="8">
    <source>
        <dbReference type="EMBL" id="VAW96455.1"/>
    </source>
</evidence>
<dbReference type="HAMAP" id="MF_00143">
    <property type="entry name" value="UPF0114"/>
    <property type="match status" value="1"/>
</dbReference>
<evidence type="ECO:0000256" key="6">
    <source>
        <dbReference type="ARBA" id="ARBA00023136"/>
    </source>
</evidence>
<reference evidence="8" key="1">
    <citation type="submission" date="2018-06" db="EMBL/GenBank/DDBJ databases">
        <authorList>
            <person name="Zhirakovskaya E."/>
        </authorList>
    </citation>
    <scope>NUCLEOTIDE SEQUENCE</scope>
</reference>
<feature type="transmembrane region" description="Helical" evidence="7">
    <location>
        <begin position="21"/>
        <end position="43"/>
    </location>
</feature>
<dbReference type="EMBL" id="UOFS01000027">
    <property type="protein sequence ID" value="VAW96455.1"/>
    <property type="molecule type" value="Genomic_DNA"/>
</dbReference>
<feature type="transmembrane region" description="Helical" evidence="7">
    <location>
        <begin position="119"/>
        <end position="136"/>
    </location>
</feature>
<dbReference type="InterPro" id="IPR005134">
    <property type="entry name" value="UPF0114"/>
</dbReference>
<feature type="transmembrane region" description="Helical" evidence="7">
    <location>
        <begin position="63"/>
        <end position="85"/>
    </location>
</feature>
<dbReference type="InterPro" id="IPR020761">
    <property type="entry name" value="UPF0114_bac"/>
</dbReference>
<accession>A0A3B0ZSD1</accession>
<evidence type="ECO:0000256" key="2">
    <source>
        <dbReference type="ARBA" id="ARBA00005774"/>
    </source>
</evidence>
<protein>
    <submittedName>
        <fullName evidence="8">Putative membrane protein</fullName>
    </submittedName>
</protein>
<keyword evidence="5 7" id="KW-1133">Transmembrane helix</keyword>
<feature type="transmembrane region" description="Helical" evidence="7">
    <location>
        <begin position="148"/>
        <end position="165"/>
    </location>
</feature>
<comment type="subcellular location">
    <subcellularLocation>
        <location evidence="1">Cell membrane</location>
        <topology evidence="1">Multi-pass membrane protein</topology>
    </subcellularLocation>
</comment>
<proteinExistence type="inferred from homology"/>
<organism evidence="8">
    <name type="scientific">hydrothermal vent metagenome</name>
    <dbReference type="NCBI Taxonomy" id="652676"/>
    <lineage>
        <taxon>unclassified sequences</taxon>
        <taxon>metagenomes</taxon>
        <taxon>ecological metagenomes</taxon>
    </lineage>
</organism>
<keyword evidence="4 7" id="KW-0812">Transmembrane</keyword>
<evidence type="ECO:0000256" key="1">
    <source>
        <dbReference type="ARBA" id="ARBA00004651"/>
    </source>
</evidence>
<evidence type="ECO:0000256" key="3">
    <source>
        <dbReference type="ARBA" id="ARBA00022475"/>
    </source>
</evidence>
<dbReference type="PANTHER" id="PTHR38596:SF1">
    <property type="entry name" value="UPF0114 PROTEIN YQHA"/>
    <property type="match status" value="1"/>
</dbReference>
<evidence type="ECO:0000256" key="7">
    <source>
        <dbReference type="SAM" id="Phobius"/>
    </source>
</evidence>
<dbReference type="Pfam" id="PF03350">
    <property type="entry name" value="UPF0114"/>
    <property type="match status" value="1"/>
</dbReference>
<gene>
    <name evidence="8" type="ORF">MNBD_GAMMA22-1736</name>
</gene>
<dbReference type="PANTHER" id="PTHR38596">
    <property type="entry name" value="UPF0114 PROTEIN YQHA"/>
    <property type="match status" value="1"/>
</dbReference>